<reference evidence="2" key="1">
    <citation type="submission" date="2014-09" db="EMBL/GenBank/DDBJ databases">
        <authorList>
            <person name="Magalhaes I.L.F."/>
            <person name="Oliveira U."/>
            <person name="Santos F.R."/>
            <person name="Vidigal T.H.D.A."/>
            <person name="Brescovit A.D."/>
            <person name="Santos A.J."/>
        </authorList>
    </citation>
    <scope>NUCLEOTIDE SEQUENCE</scope>
    <source>
        <tissue evidence="2">Shoot tissue taken approximately 20 cm above the soil surface</tissue>
    </source>
</reference>
<evidence type="ECO:0000313" key="2">
    <source>
        <dbReference type="EMBL" id="JAD90235.1"/>
    </source>
</evidence>
<protein>
    <submittedName>
        <fullName evidence="2">Uncharacterized protein</fullName>
    </submittedName>
</protein>
<dbReference type="EMBL" id="GBRH01207660">
    <property type="protein sequence ID" value="JAD90235.1"/>
    <property type="molecule type" value="Transcribed_RNA"/>
</dbReference>
<feature type="compositionally biased region" description="Basic residues" evidence="1">
    <location>
        <begin position="34"/>
        <end position="43"/>
    </location>
</feature>
<sequence>MLPLQRSESASSRRSFSIADRTGRSDGRQVIPHVRCRASRSNRARGEATSGSRRSRSPARRE</sequence>
<accession>A0A0A9DX39</accession>
<reference evidence="2" key="2">
    <citation type="journal article" date="2015" name="Data Brief">
        <title>Shoot transcriptome of the giant reed, Arundo donax.</title>
        <authorList>
            <person name="Barrero R.A."/>
            <person name="Guerrero F.D."/>
            <person name="Moolhuijzen P."/>
            <person name="Goolsby J.A."/>
            <person name="Tidwell J."/>
            <person name="Bellgard S.E."/>
            <person name="Bellgard M.I."/>
        </authorList>
    </citation>
    <scope>NUCLEOTIDE SEQUENCE</scope>
    <source>
        <tissue evidence="2">Shoot tissue taken approximately 20 cm above the soil surface</tissue>
    </source>
</reference>
<organism evidence="2">
    <name type="scientific">Arundo donax</name>
    <name type="common">Giant reed</name>
    <name type="synonym">Donax arundinaceus</name>
    <dbReference type="NCBI Taxonomy" id="35708"/>
    <lineage>
        <taxon>Eukaryota</taxon>
        <taxon>Viridiplantae</taxon>
        <taxon>Streptophyta</taxon>
        <taxon>Embryophyta</taxon>
        <taxon>Tracheophyta</taxon>
        <taxon>Spermatophyta</taxon>
        <taxon>Magnoliopsida</taxon>
        <taxon>Liliopsida</taxon>
        <taxon>Poales</taxon>
        <taxon>Poaceae</taxon>
        <taxon>PACMAD clade</taxon>
        <taxon>Arundinoideae</taxon>
        <taxon>Arundineae</taxon>
        <taxon>Arundo</taxon>
    </lineage>
</organism>
<proteinExistence type="predicted"/>
<name>A0A0A9DX39_ARUDO</name>
<feature type="region of interest" description="Disordered" evidence="1">
    <location>
        <begin position="1"/>
        <end position="62"/>
    </location>
</feature>
<feature type="compositionally biased region" description="Low complexity" evidence="1">
    <location>
        <begin position="1"/>
        <end position="17"/>
    </location>
</feature>
<dbReference type="AlphaFoldDB" id="A0A0A9DX39"/>
<evidence type="ECO:0000256" key="1">
    <source>
        <dbReference type="SAM" id="MobiDB-lite"/>
    </source>
</evidence>
<feature type="compositionally biased region" description="Basic residues" evidence="1">
    <location>
        <begin position="53"/>
        <end position="62"/>
    </location>
</feature>